<evidence type="ECO:0000259" key="1">
    <source>
        <dbReference type="Pfam" id="PF11412"/>
    </source>
</evidence>
<dbReference type="InterPro" id="IPR028250">
    <property type="entry name" value="DsbDN"/>
</dbReference>
<dbReference type="AlphaFoldDB" id="A0A7Z0HXC1"/>
<dbReference type="RefSeq" id="WP_179904744.1">
    <property type="nucleotide sequence ID" value="NZ_JACBXS010000005.1"/>
</dbReference>
<name>A0A7Z0HXC1_9RHOB</name>
<proteinExistence type="predicted"/>
<comment type="caution">
    <text evidence="2">The sequence shown here is derived from an EMBL/GenBank/DDBJ whole genome shotgun (WGS) entry which is preliminary data.</text>
</comment>
<keyword evidence="3" id="KW-1185">Reference proteome</keyword>
<dbReference type="EMBL" id="JACBXS010000005">
    <property type="protein sequence ID" value="NYS24041.1"/>
    <property type="molecule type" value="Genomic_DNA"/>
</dbReference>
<organism evidence="2 3">
    <name type="scientific">Rhabdonatronobacter sediminivivens</name>
    <dbReference type="NCBI Taxonomy" id="2743469"/>
    <lineage>
        <taxon>Bacteria</taxon>
        <taxon>Pseudomonadati</taxon>
        <taxon>Pseudomonadota</taxon>
        <taxon>Alphaproteobacteria</taxon>
        <taxon>Rhodobacterales</taxon>
        <taxon>Paracoccaceae</taxon>
        <taxon>Rhabdonatronobacter</taxon>
    </lineage>
</organism>
<sequence>MTSRTHPPLRLVALSLSFGAWLLALVLPAWAQGVRPSEVVEAQLRPGWSMTDGTHVAALHLRLADGWMTYWRVPGDGGLALRMDWSGSSNISGVTKHWPSPRTFVRNGITNIGYEDELVLPIVLTPGTRGQPMHLRADVTLGVCRDICIPVDMQIKGDFAGGAGVPDPVIQGAMTAGPRPARDMGLSALRCTLEPDAKNRMRLRVELEMPRIGSDERVILEPGNPALRVRHGENAREGGLLRAEALVLARDRQHPVMVDRSSLRVTVLSDGAVVEHRGCDPA</sequence>
<dbReference type="Pfam" id="PF11412">
    <property type="entry name" value="DsbD_N"/>
    <property type="match status" value="1"/>
</dbReference>
<feature type="domain" description="Thiol:disulfide interchange protein DsbD N-terminal" evidence="1">
    <location>
        <begin position="50"/>
        <end position="154"/>
    </location>
</feature>
<evidence type="ECO:0000313" key="3">
    <source>
        <dbReference type="Proteomes" id="UP000529417"/>
    </source>
</evidence>
<accession>A0A7Z0HXC1</accession>
<evidence type="ECO:0000313" key="2">
    <source>
        <dbReference type="EMBL" id="NYS24041.1"/>
    </source>
</evidence>
<protein>
    <recommendedName>
        <fullName evidence="1">Thiol:disulfide interchange protein DsbD N-terminal domain-containing protein</fullName>
    </recommendedName>
</protein>
<reference evidence="2 3" key="1">
    <citation type="journal article" date="2000" name="Arch. Microbiol.">
        <title>Rhodobaca bogoriensis gen. nov. and sp. nov., an alkaliphilic purple nonsulfur bacterium from African Rift Valley soda lakes.</title>
        <authorList>
            <person name="Milford A.D."/>
            <person name="Achenbach L.A."/>
            <person name="Jung D.O."/>
            <person name="Madigan M.T."/>
        </authorList>
    </citation>
    <scope>NUCLEOTIDE SEQUENCE [LARGE SCALE GENOMIC DNA]</scope>
    <source>
        <strain evidence="2 3">2376</strain>
    </source>
</reference>
<gene>
    <name evidence="2" type="ORF">HUK65_03480</name>
</gene>
<dbReference type="Proteomes" id="UP000529417">
    <property type="component" value="Unassembled WGS sequence"/>
</dbReference>